<accession>A0A1U7NMD0</accession>
<name>A0A1U7NMD0_9FIRM</name>
<dbReference type="EMBL" id="MPKA01000065">
    <property type="protein sequence ID" value="OLU46353.1"/>
    <property type="molecule type" value="Genomic_DNA"/>
</dbReference>
<proteinExistence type="predicted"/>
<gene>
    <name evidence="1" type="ORF">BO225_06185</name>
</gene>
<dbReference type="GeneID" id="78275531"/>
<evidence type="ECO:0008006" key="3">
    <source>
        <dbReference type="Google" id="ProtNLM"/>
    </source>
</evidence>
<evidence type="ECO:0000313" key="2">
    <source>
        <dbReference type="Proteomes" id="UP000186705"/>
    </source>
</evidence>
<dbReference type="STRING" id="1862672.BO225_06185"/>
<dbReference type="Pfam" id="PF13783">
    <property type="entry name" value="DUF4177"/>
    <property type="match status" value="1"/>
</dbReference>
<dbReference type="InterPro" id="IPR025234">
    <property type="entry name" value="YjzH-like"/>
</dbReference>
<keyword evidence="2" id="KW-1185">Reference proteome</keyword>
<evidence type="ECO:0000313" key="1">
    <source>
        <dbReference type="EMBL" id="OLU46353.1"/>
    </source>
</evidence>
<sequence>MYDYKVITLKNSYFEEGIDSIKVEQAINKYARLGWRIKMIEQIPISNKESSETMILFEREI</sequence>
<organism evidence="1 2">
    <name type="scientific">Dubosiella newyorkensis</name>
    <dbReference type="NCBI Taxonomy" id="1862672"/>
    <lineage>
        <taxon>Bacteria</taxon>
        <taxon>Bacillati</taxon>
        <taxon>Bacillota</taxon>
        <taxon>Erysipelotrichia</taxon>
        <taxon>Erysipelotrichales</taxon>
        <taxon>Erysipelotrichaceae</taxon>
        <taxon>Dubosiella</taxon>
    </lineage>
</organism>
<reference evidence="1 2" key="1">
    <citation type="submission" date="2016-11" db="EMBL/GenBank/DDBJ databases">
        <title>Description of two novel members of the family Erysipelotrichaceae: Ileibacterium lipovorans gen. nov., sp. nov. and Dubosiella newyorkensis, gen. nov., sp. nov.</title>
        <authorList>
            <person name="Cox L.M."/>
            <person name="Sohn J."/>
            <person name="Tyrrell K.L."/>
            <person name="Citron D.M."/>
            <person name="Lawson P.A."/>
            <person name="Patel N.B."/>
            <person name="Iizumi T."/>
            <person name="Perez-Perez G.I."/>
            <person name="Goldstein E.J."/>
            <person name="Blaser M.J."/>
        </authorList>
    </citation>
    <scope>NUCLEOTIDE SEQUENCE [LARGE SCALE GENOMIC DNA]</scope>
    <source>
        <strain evidence="1 2">NYU-BL-A4</strain>
    </source>
</reference>
<protein>
    <recommendedName>
        <fullName evidence="3">DUF4177 domain-containing protein</fullName>
    </recommendedName>
</protein>
<comment type="caution">
    <text evidence="1">The sequence shown here is derived from an EMBL/GenBank/DDBJ whole genome shotgun (WGS) entry which is preliminary data.</text>
</comment>
<dbReference type="Proteomes" id="UP000186705">
    <property type="component" value="Unassembled WGS sequence"/>
</dbReference>
<dbReference type="RefSeq" id="WP_076341401.1">
    <property type="nucleotide sequence ID" value="NZ_CAJTMI010000023.1"/>
</dbReference>
<dbReference type="AlphaFoldDB" id="A0A1U7NMD0"/>
<dbReference type="OrthoDB" id="1739894at2"/>